<dbReference type="GO" id="GO:0062129">
    <property type="term" value="C:chitin-based extracellular matrix"/>
    <property type="evidence" value="ECO:0007669"/>
    <property type="project" value="TreeGrafter"/>
</dbReference>
<evidence type="ECO:0000256" key="2">
    <source>
        <dbReference type="ARBA" id="ARBA00022729"/>
    </source>
</evidence>
<evidence type="ECO:0000256" key="4">
    <source>
        <dbReference type="SAM" id="MobiDB-lite"/>
    </source>
</evidence>
<evidence type="ECO:0000313" key="6">
    <source>
        <dbReference type="Proteomes" id="UP001153714"/>
    </source>
</evidence>
<dbReference type="Pfam" id="PF00379">
    <property type="entry name" value="Chitin_bind_4"/>
    <property type="match status" value="1"/>
</dbReference>
<keyword evidence="6" id="KW-1185">Reference proteome</keyword>
<gene>
    <name evidence="5" type="ORF">DIATSA_LOCUS2987</name>
</gene>
<reference evidence="5" key="1">
    <citation type="submission" date="2021-12" db="EMBL/GenBank/DDBJ databases">
        <authorList>
            <person name="King R."/>
        </authorList>
    </citation>
    <scope>NUCLEOTIDE SEQUENCE</scope>
</reference>
<proteinExistence type="predicted"/>
<dbReference type="PANTHER" id="PTHR10380">
    <property type="entry name" value="CUTICLE PROTEIN"/>
    <property type="match status" value="1"/>
</dbReference>
<dbReference type="InterPro" id="IPR000618">
    <property type="entry name" value="Insect_cuticle"/>
</dbReference>
<organism evidence="5 6">
    <name type="scientific">Diatraea saccharalis</name>
    <name type="common">sugarcane borer</name>
    <dbReference type="NCBI Taxonomy" id="40085"/>
    <lineage>
        <taxon>Eukaryota</taxon>
        <taxon>Metazoa</taxon>
        <taxon>Ecdysozoa</taxon>
        <taxon>Arthropoda</taxon>
        <taxon>Hexapoda</taxon>
        <taxon>Insecta</taxon>
        <taxon>Pterygota</taxon>
        <taxon>Neoptera</taxon>
        <taxon>Endopterygota</taxon>
        <taxon>Lepidoptera</taxon>
        <taxon>Glossata</taxon>
        <taxon>Ditrysia</taxon>
        <taxon>Pyraloidea</taxon>
        <taxon>Crambidae</taxon>
        <taxon>Crambinae</taxon>
        <taxon>Diatraea</taxon>
    </lineage>
</organism>
<sequence>MGVGYPGTYAFGYDILDPYTGNVQFRNEERYPNGTVIGNYGYTDANGRFQSYRYVADKAGYRVENNLQTTVRPQHAGSGGSESSITWSRPKKNNINTNFITKLPINNQINPNNALLPPSYYAID</sequence>
<keyword evidence="1 3" id="KW-0193">Cuticle</keyword>
<feature type="region of interest" description="Disordered" evidence="4">
    <location>
        <begin position="71"/>
        <end position="90"/>
    </location>
</feature>
<accession>A0A9N9QWQ6</accession>
<dbReference type="InterPro" id="IPR031311">
    <property type="entry name" value="CHIT_BIND_RR_consensus"/>
</dbReference>
<dbReference type="AlphaFoldDB" id="A0A9N9QWQ6"/>
<keyword evidence="2" id="KW-0732">Signal</keyword>
<evidence type="ECO:0000256" key="3">
    <source>
        <dbReference type="PROSITE-ProRule" id="PRU00497"/>
    </source>
</evidence>
<dbReference type="PROSITE" id="PS51155">
    <property type="entry name" value="CHIT_BIND_RR_2"/>
    <property type="match status" value="1"/>
</dbReference>
<reference evidence="5" key="2">
    <citation type="submission" date="2022-10" db="EMBL/GenBank/DDBJ databases">
        <authorList>
            <consortium name="ENA_rothamsted_submissions"/>
            <consortium name="culmorum"/>
            <person name="King R."/>
        </authorList>
    </citation>
    <scope>NUCLEOTIDE SEQUENCE</scope>
</reference>
<dbReference type="OrthoDB" id="6348134at2759"/>
<dbReference type="PROSITE" id="PS00233">
    <property type="entry name" value="CHIT_BIND_RR_1"/>
    <property type="match status" value="1"/>
</dbReference>
<dbReference type="EMBL" id="OU893344">
    <property type="protein sequence ID" value="CAG9784924.1"/>
    <property type="molecule type" value="Genomic_DNA"/>
</dbReference>
<evidence type="ECO:0000313" key="5">
    <source>
        <dbReference type="EMBL" id="CAG9784924.1"/>
    </source>
</evidence>
<dbReference type="InterPro" id="IPR050468">
    <property type="entry name" value="Cuticle_Struct_Prot"/>
</dbReference>
<evidence type="ECO:0000256" key="1">
    <source>
        <dbReference type="ARBA" id="ARBA00022460"/>
    </source>
</evidence>
<dbReference type="PANTHER" id="PTHR10380:SF224">
    <property type="entry name" value="CUTICULAR PROTEIN 12A"/>
    <property type="match status" value="1"/>
</dbReference>
<dbReference type="GO" id="GO:0008010">
    <property type="term" value="F:structural constituent of chitin-based larval cuticle"/>
    <property type="evidence" value="ECO:0007669"/>
    <property type="project" value="TreeGrafter"/>
</dbReference>
<protein>
    <submittedName>
        <fullName evidence="5">Uncharacterized protein</fullName>
    </submittedName>
</protein>
<name>A0A9N9QWQ6_9NEOP</name>
<dbReference type="Proteomes" id="UP001153714">
    <property type="component" value="Chromosome 13"/>
</dbReference>